<keyword evidence="3" id="KW-1185">Reference proteome</keyword>
<evidence type="ECO:0000259" key="1">
    <source>
        <dbReference type="Pfam" id="PF13460"/>
    </source>
</evidence>
<evidence type="ECO:0000313" key="3">
    <source>
        <dbReference type="Proteomes" id="UP001367030"/>
    </source>
</evidence>
<name>A0ABU8X2P3_9BURK</name>
<gene>
    <name evidence="2" type="ORF">WKW79_05780</name>
</gene>
<dbReference type="PANTHER" id="PTHR47129:SF1">
    <property type="entry name" value="NMRA-LIKE DOMAIN-CONTAINING PROTEIN"/>
    <property type="match status" value="1"/>
</dbReference>
<protein>
    <submittedName>
        <fullName evidence="2">SDR family oxidoreductase</fullName>
        <ecNumber evidence="2">1.6.5.2</ecNumber>
    </submittedName>
</protein>
<organism evidence="2 3">
    <name type="scientific">Variovorax robiniae</name>
    <dbReference type="NCBI Taxonomy" id="1836199"/>
    <lineage>
        <taxon>Bacteria</taxon>
        <taxon>Pseudomonadati</taxon>
        <taxon>Pseudomonadota</taxon>
        <taxon>Betaproteobacteria</taxon>
        <taxon>Burkholderiales</taxon>
        <taxon>Comamonadaceae</taxon>
        <taxon>Variovorax</taxon>
    </lineage>
</organism>
<dbReference type="Proteomes" id="UP001367030">
    <property type="component" value="Unassembled WGS sequence"/>
</dbReference>
<dbReference type="InterPro" id="IPR016040">
    <property type="entry name" value="NAD(P)-bd_dom"/>
</dbReference>
<comment type="caution">
    <text evidence="2">The sequence shown here is derived from an EMBL/GenBank/DDBJ whole genome shotgun (WGS) entry which is preliminary data.</text>
</comment>
<dbReference type="GO" id="GO:0003955">
    <property type="term" value="F:NAD(P)H dehydrogenase (quinone) activity"/>
    <property type="evidence" value="ECO:0007669"/>
    <property type="project" value="UniProtKB-EC"/>
</dbReference>
<dbReference type="Gene3D" id="3.90.25.10">
    <property type="entry name" value="UDP-galactose 4-epimerase, domain 1"/>
    <property type="match status" value="1"/>
</dbReference>
<dbReference type="InterPro" id="IPR036291">
    <property type="entry name" value="NAD(P)-bd_dom_sf"/>
</dbReference>
<sequence length="289" mass="30678">MIVVTGATGQLGRLVIKALMRVVPRNQIVAATRSPDNARDLADFGVIVREADYTRPDTLRTAFAGAEKLLLISSSEIGQRVAQHRAVIDAAKAAGVKLIAYTSILRADTSPLGLAKEHLATEVMLKESGVPFVLLRNGWYTENYTRSMDIVLQLGMLIGNAGDGLISSAARADYAEAAAAVLTRDNQAGAIYELAGDDAYTLTGLANEITSQTDTVVVYKNMSEAEHKAALMQFALPEPVAAMLADSDAGAAKGALYDDGQQLSRLIGRMTTPIENTVGDALARTIART</sequence>
<dbReference type="SUPFAM" id="SSF51735">
    <property type="entry name" value="NAD(P)-binding Rossmann-fold domains"/>
    <property type="match status" value="1"/>
</dbReference>
<evidence type="ECO:0000313" key="2">
    <source>
        <dbReference type="EMBL" id="MEJ8854067.1"/>
    </source>
</evidence>
<dbReference type="InterPro" id="IPR052718">
    <property type="entry name" value="NmrA-type_oxidoreductase"/>
</dbReference>
<keyword evidence="2" id="KW-0560">Oxidoreductase</keyword>
<dbReference type="EMBL" id="JBBKZS010000002">
    <property type="protein sequence ID" value="MEJ8854067.1"/>
    <property type="molecule type" value="Genomic_DNA"/>
</dbReference>
<feature type="domain" description="NAD(P)-binding" evidence="1">
    <location>
        <begin position="6"/>
        <end position="184"/>
    </location>
</feature>
<dbReference type="RefSeq" id="WP_340334156.1">
    <property type="nucleotide sequence ID" value="NZ_JBBKZS010000002.1"/>
</dbReference>
<accession>A0ABU8X2P3</accession>
<reference evidence="2 3" key="1">
    <citation type="submission" date="2024-03" db="EMBL/GenBank/DDBJ databases">
        <title>Novel species of the genus Variovorax.</title>
        <authorList>
            <person name="Liu Q."/>
            <person name="Xin Y.-H."/>
        </authorList>
    </citation>
    <scope>NUCLEOTIDE SEQUENCE [LARGE SCALE GENOMIC DNA]</scope>
    <source>
        <strain evidence="2 3">KACC 18901</strain>
    </source>
</reference>
<dbReference type="Gene3D" id="3.40.50.720">
    <property type="entry name" value="NAD(P)-binding Rossmann-like Domain"/>
    <property type="match status" value="1"/>
</dbReference>
<dbReference type="Pfam" id="PF13460">
    <property type="entry name" value="NAD_binding_10"/>
    <property type="match status" value="1"/>
</dbReference>
<dbReference type="CDD" id="cd05269">
    <property type="entry name" value="TMR_SDR_a"/>
    <property type="match status" value="1"/>
</dbReference>
<dbReference type="PANTHER" id="PTHR47129">
    <property type="entry name" value="QUINONE OXIDOREDUCTASE 2"/>
    <property type="match status" value="1"/>
</dbReference>
<dbReference type="EC" id="1.6.5.2" evidence="2"/>
<proteinExistence type="predicted"/>